<dbReference type="OrthoDB" id="5831607at2759"/>
<name>A0A0C2CNT4_9BILA</name>
<dbReference type="Proteomes" id="UP000054047">
    <property type="component" value="Unassembled WGS sequence"/>
</dbReference>
<evidence type="ECO:0000313" key="1">
    <source>
        <dbReference type="EMBL" id="KIH58348.1"/>
    </source>
</evidence>
<dbReference type="EMBL" id="KN733225">
    <property type="protein sequence ID" value="KIH58348.1"/>
    <property type="molecule type" value="Genomic_DNA"/>
</dbReference>
<proteinExistence type="predicted"/>
<keyword evidence="2" id="KW-1185">Reference proteome</keyword>
<protein>
    <submittedName>
        <fullName evidence="1">Uncharacterized protein</fullName>
    </submittedName>
</protein>
<dbReference type="AlphaFoldDB" id="A0A0C2CNT4"/>
<organism evidence="1 2">
    <name type="scientific">Ancylostoma duodenale</name>
    <dbReference type="NCBI Taxonomy" id="51022"/>
    <lineage>
        <taxon>Eukaryota</taxon>
        <taxon>Metazoa</taxon>
        <taxon>Ecdysozoa</taxon>
        <taxon>Nematoda</taxon>
        <taxon>Chromadorea</taxon>
        <taxon>Rhabditida</taxon>
        <taxon>Rhabditina</taxon>
        <taxon>Rhabditomorpha</taxon>
        <taxon>Strongyloidea</taxon>
        <taxon>Ancylostomatidae</taxon>
        <taxon>Ancylostomatinae</taxon>
        <taxon>Ancylostoma</taxon>
    </lineage>
</organism>
<reference evidence="1 2" key="1">
    <citation type="submission" date="2013-12" db="EMBL/GenBank/DDBJ databases">
        <title>Draft genome of the parsitic nematode Ancylostoma duodenale.</title>
        <authorList>
            <person name="Mitreva M."/>
        </authorList>
    </citation>
    <scope>NUCLEOTIDE SEQUENCE [LARGE SCALE GENOMIC DNA]</scope>
    <source>
        <strain evidence="1 2">Zhejiang</strain>
    </source>
</reference>
<gene>
    <name evidence="1" type="ORF">ANCDUO_11445</name>
</gene>
<sequence>MNGMSMSSDEFVKDAEMARCQAFDKKFVATWMPTWRYHNTSHVGPPGNTAKFVVDPKKVYNKLQHSVMIS</sequence>
<evidence type="ECO:0000313" key="2">
    <source>
        <dbReference type="Proteomes" id="UP000054047"/>
    </source>
</evidence>
<accession>A0A0C2CNT4</accession>